<feature type="domain" description="DUF4283" evidence="1">
    <location>
        <begin position="406"/>
        <end position="484"/>
    </location>
</feature>
<gene>
    <name evidence="2" type="ORF">Sradi_7001100</name>
</gene>
<accession>A0AAW2JDV2</accession>
<dbReference type="EMBL" id="JACGWJ010000461">
    <property type="protein sequence ID" value="KAL0292136.1"/>
    <property type="molecule type" value="Genomic_DNA"/>
</dbReference>
<reference evidence="2" key="2">
    <citation type="journal article" date="2024" name="Plant">
        <title>Genomic evolution and insights into agronomic trait innovations of Sesamum species.</title>
        <authorList>
            <person name="Miao H."/>
            <person name="Wang L."/>
            <person name="Qu L."/>
            <person name="Liu H."/>
            <person name="Sun Y."/>
            <person name="Le M."/>
            <person name="Wang Q."/>
            <person name="Wei S."/>
            <person name="Zheng Y."/>
            <person name="Lin W."/>
            <person name="Duan Y."/>
            <person name="Cao H."/>
            <person name="Xiong S."/>
            <person name="Wang X."/>
            <person name="Wei L."/>
            <person name="Li C."/>
            <person name="Ma Q."/>
            <person name="Ju M."/>
            <person name="Zhao R."/>
            <person name="Li G."/>
            <person name="Mu C."/>
            <person name="Tian Q."/>
            <person name="Mei H."/>
            <person name="Zhang T."/>
            <person name="Gao T."/>
            <person name="Zhang H."/>
        </authorList>
    </citation>
    <scope>NUCLEOTIDE SEQUENCE</scope>
    <source>
        <strain evidence="2">G02</strain>
    </source>
</reference>
<organism evidence="2">
    <name type="scientific">Sesamum radiatum</name>
    <name type="common">Black benniseed</name>
    <dbReference type="NCBI Taxonomy" id="300843"/>
    <lineage>
        <taxon>Eukaryota</taxon>
        <taxon>Viridiplantae</taxon>
        <taxon>Streptophyta</taxon>
        <taxon>Embryophyta</taxon>
        <taxon>Tracheophyta</taxon>
        <taxon>Spermatophyta</taxon>
        <taxon>Magnoliopsida</taxon>
        <taxon>eudicotyledons</taxon>
        <taxon>Gunneridae</taxon>
        <taxon>Pentapetalae</taxon>
        <taxon>asterids</taxon>
        <taxon>lamiids</taxon>
        <taxon>Lamiales</taxon>
        <taxon>Pedaliaceae</taxon>
        <taxon>Sesamum</taxon>
    </lineage>
</organism>
<comment type="caution">
    <text evidence="2">The sequence shown here is derived from an EMBL/GenBank/DDBJ whole genome shotgun (WGS) entry which is preliminary data.</text>
</comment>
<protein>
    <recommendedName>
        <fullName evidence="1">DUF4283 domain-containing protein</fullName>
    </recommendedName>
</protein>
<dbReference type="AlphaFoldDB" id="A0AAW2JDV2"/>
<evidence type="ECO:0000313" key="2">
    <source>
        <dbReference type="EMBL" id="KAL0292136.1"/>
    </source>
</evidence>
<sequence length="553" mass="59282">MHLPAKMALTRFRQQSRWRSVLPRLANKSEKEFNISEFFQLASRVIDDGDADSMAKLLDLKKRWSEKFGEDDFMGGHSFGGIRFPTRPSMFSAPIIARPARRCPRLPTPEQAVHFLQGTAESTRLEPTIALGAEISHAATASFPTEAPTLGLAHPHPTVALSAPGLQGAAPASTCIEPPTNALGTGELCAARAPFAARMLTPYAAQPLGIGANKCMSACLASPTAMAMAASSSVQTATAPVSMESTSPLLKMTALAGQKISAAVLNRPSVSPPVDWNPSTPPPRGGISPCMQTAAMSDQPLASSTIPTAGFVDTPTVPPLPPAAATGGDGLSGLAPSPVKAADSESTIFIGNVPLMQGSNSLSFGDKITEGFHNSSRKTLSFVPPSLQNGEVIVRPSIDMIRNGSSRWKTTAVGYFLGKRPYFHHLNAYVRSIWPAVREVTATVTGFYFFQFKTEAAMEEVIEGGPWLFQGQPIILQKWEPGMALRKLKHTQVPVWIKLRHLPVEMWTNEGLSTVASGIGKPLYPDAITRACMRLDFARVCVMLDISSKLPNT</sequence>
<evidence type="ECO:0000259" key="1">
    <source>
        <dbReference type="Pfam" id="PF14111"/>
    </source>
</evidence>
<reference evidence="2" key="1">
    <citation type="submission" date="2020-06" db="EMBL/GenBank/DDBJ databases">
        <authorList>
            <person name="Li T."/>
            <person name="Hu X."/>
            <person name="Zhang T."/>
            <person name="Song X."/>
            <person name="Zhang H."/>
            <person name="Dai N."/>
            <person name="Sheng W."/>
            <person name="Hou X."/>
            <person name="Wei L."/>
        </authorList>
    </citation>
    <scope>NUCLEOTIDE SEQUENCE</scope>
    <source>
        <strain evidence="2">G02</strain>
        <tissue evidence="2">Leaf</tissue>
    </source>
</reference>
<dbReference type="InterPro" id="IPR040256">
    <property type="entry name" value="At4g02000-like"/>
</dbReference>
<proteinExistence type="predicted"/>
<dbReference type="Pfam" id="PF14111">
    <property type="entry name" value="DUF4283"/>
    <property type="match status" value="1"/>
</dbReference>
<dbReference type="PANTHER" id="PTHR31286:SF99">
    <property type="entry name" value="DUF4283 DOMAIN-CONTAINING PROTEIN"/>
    <property type="match status" value="1"/>
</dbReference>
<name>A0AAW2JDV2_SESRA</name>
<dbReference type="PANTHER" id="PTHR31286">
    <property type="entry name" value="GLYCINE-RICH CELL WALL STRUCTURAL PROTEIN 1.8-LIKE"/>
    <property type="match status" value="1"/>
</dbReference>
<dbReference type="InterPro" id="IPR025558">
    <property type="entry name" value="DUF4283"/>
</dbReference>